<evidence type="ECO:0000256" key="10">
    <source>
        <dbReference type="ARBA" id="ARBA00023186"/>
    </source>
</evidence>
<sequence>MLRKAEVLSLSRPSDLISGQAPKTGPSALAIRAQQILAALLLLTVAACSSQKPQPEQASAPTAQPQSAAALQRWEAIGKLGVRSPKENGSANLTWQQASGNYRIHLSGPLGAGATVISGSPGGVSLQRGSDPAVFASNPAQLTEQVMGWPLPVSEMFYWVRGLAAPGAVGGQQKNAKGQLQSLQQSGWQLNFGGYQTVGPYQLPTRIKAATNNAAGPVSVTVVIKEWSPR</sequence>
<reference evidence="14 17" key="2">
    <citation type="submission" date="2020-08" db="EMBL/GenBank/DDBJ databases">
        <title>Genomic Encyclopedia of Type Strains, Phase IV (KMG-IV): sequencing the most valuable type-strain genomes for metagenomic binning, comparative biology and taxonomic classification.</title>
        <authorList>
            <person name="Goeker M."/>
        </authorList>
    </citation>
    <scope>NUCLEOTIDE SEQUENCE [LARGE SCALE GENOMIC DNA]</scope>
    <source>
        <strain evidence="14 17">DSM 11525</strain>
    </source>
</reference>
<keyword evidence="6" id="KW-0732">Signal</keyword>
<dbReference type="RefSeq" id="WP_161857746.1">
    <property type="nucleotide sequence ID" value="NZ_CP047491.1"/>
</dbReference>
<dbReference type="InterPro" id="IPR029046">
    <property type="entry name" value="LolA/LolB/LppX"/>
</dbReference>
<dbReference type="CDD" id="cd16326">
    <property type="entry name" value="LolB"/>
    <property type="match status" value="1"/>
</dbReference>
<evidence type="ECO:0000256" key="12">
    <source>
        <dbReference type="ARBA" id="ARBA00023288"/>
    </source>
</evidence>
<keyword evidence="5 13" id="KW-0813">Transport</keyword>
<evidence type="ECO:0000256" key="13">
    <source>
        <dbReference type="HAMAP-Rule" id="MF_00233"/>
    </source>
</evidence>
<gene>
    <name evidence="13 15" type="primary">lolB</name>
    <name evidence="15" type="ORF">GTQ55_04995</name>
    <name evidence="14" type="ORF">HNQ53_003032</name>
</gene>
<dbReference type="Proteomes" id="UP000563601">
    <property type="component" value="Unassembled WGS sequence"/>
</dbReference>
<comment type="subunit">
    <text evidence="3 13">Monomer.</text>
</comment>
<evidence type="ECO:0000256" key="3">
    <source>
        <dbReference type="ARBA" id="ARBA00011245"/>
    </source>
</evidence>
<evidence type="ECO:0000313" key="17">
    <source>
        <dbReference type="Proteomes" id="UP000563601"/>
    </source>
</evidence>
<keyword evidence="8 13" id="KW-0472">Membrane</keyword>
<dbReference type="GO" id="GO:0015031">
    <property type="term" value="P:protein transport"/>
    <property type="evidence" value="ECO:0007669"/>
    <property type="project" value="UniProtKB-KW"/>
</dbReference>
<evidence type="ECO:0000256" key="11">
    <source>
        <dbReference type="ARBA" id="ARBA00023237"/>
    </source>
</evidence>
<dbReference type="EMBL" id="JACHHR010000004">
    <property type="protein sequence ID" value="MBB5212791.1"/>
    <property type="molecule type" value="Genomic_DNA"/>
</dbReference>
<comment type="function">
    <text evidence="13">Plays a critical role in the incorporation of lipoproteins in the outer membrane after they are released by the LolA protein.</text>
</comment>
<accession>A0A6P1T9C8</accession>
<proteinExistence type="inferred from homology"/>
<evidence type="ECO:0000256" key="8">
    <source>
        <dbReference type="ARBA" id="ARBA00023136"/>
    </source>
</evidence>
<evidence type="ECO:0000256" key="9">
    <source>
        <dbReference type="ARBA" id="ARBA00023139"/>
    </source>
</evidence>
<dbReference type="HAMAP" id="MF_00233">
    <property type="entry name" value="LolB"/>
    <property type="match status" value="1"/>
</dbReference>
<dbReference type="Gene3D" id="2.50.20.10">
    <property type="entry name" value="Lipoprotein localisation LolA/LolB/LppX"/>
    <property type="match status" value="1"/>
</dbReference>
<protein>
    <recommendedName>
        <fullName evidence="4 13">Outer-membrane lipoprotein LolB</fullName>
    </recommendedName>
</protein>
<dbReference type="EMBL" id="CP047491">
    <property type="protein sequence ID" value="QHQ38411.1"/>
    <property type="molecule type" value="Genomic_DNA"/>
</dbReference>
<name>A0A6P1T9C8_9GAMM</name>
<keyword evidence="16" id="KW-1185">Reference proteome</keyword>
<dbReference type="GO" id="GO:0009279">
    <property type="term" value="C:cell outer membrane"/>
    <property type="evidence" value="ECO:0007669"/>
    <property type="project" value="UniProtKB-SubCell"/>
</dbReference>
<evidence type="ECO:0000313" key="14">
    <source>
        <dbReference type="EMBL" id="MBB5212791.1"/>
    </source>
</evidence>
<dbReference type="GO" id="GO:0044874">
    <property type="term" value="P:lipoprotein localization to outer membrane"/>
    <property type="evidence" value="ECO:0007669"/>
    <property type="project" value="UniProtKB-UniRule"/>
</dbReference>
<dbReference type="InterPro" id="IPR004565">
    <property type="entry name" value="OM_lipoprot_LolB"/>
</dbReference>
<evidence type="ECO:0000256" key="7">
    <source>
        <dbReference type="ARBA" id="ARBA00022927"/>
    </source>
</evidence>
<organism evidence="14 17">
    <name type="scientific">Microbulbifer hydrolyticus</name>
    <dbReference type="NCBI Taxonomy" id="48074"/>
    <lineage>
        <taxon>Bacteria</taxon>
        <taxon>Pseudomonadati</taxon>
        <taxon>Pseudomonadota</taxon>
        <taxon>Gammaproteobacteria</taxon>
        <taxon>Cellvibrionales</taxon>
        <taxon>Microbulbiferaceae</taxon>
        <taxon>Microbulbifer</taxon>
    </lineage>
</organism>
<dbReference type="AlphaFoldDB" id="A0A6P1T9C8"/>
<evidence type="ECO:0000256" key="6">
    <source>
        <dbReference type="ARBA" id="ARBA00022729"/>
    </source>
</evidence>
<keyword evidence="11 13" id="KW-0998">Cell outer membrane</keyword>
<dbReference type="OrthoDB" id="9797618at2"/>
<reference evidence="15 16" key="1">
    <citation type="submission" date="2020-01" db="EMBL/GenBank/DDBJ databases">
        <title>The possibility of degradation of plastic by Microbulbifer hydrolyticus IRE-31.</title>
        <authorList>
            <person name="Liu L."/>
        </authorList>
    </citation>
    <scope>NUCLEOTIDE SEQUENCE [LARGE SCALE GENOMIC DNA]</scope>
    <source>
        <strain evidence="15 16">IRE-31</strain>
    </source>
</reference>
<comment type="subcellular location">
    <subcellularLocation>
        <location evidence="1">Cell outer membrane</location>
        <topology evidence="1">Lipid-anchor</topology>
    </subcellularLocation>
</comment>
<keyword evidence="12 14" id="KW-0449">Lipoprotein</keyword>
<comment type="similarity">
    <text evidence="2 13">Belongs to the LolB family.</text>
</comment>
<evidence type="ECO:0000256" key="1">
    <source>
        <dbReference type="ARBA" id="ARBA00004459"/>
    </source>
</evidence>
<dbReference type="Proteomes" id="UP000464675">
    <property type="component" value="Chromosome"/>
</dbReference>
<keyword evidence="9" id="KW-0564">Palmitate</keyword>
<keyword evidence="10 13" id="KW-0143">Chaperone</keyword>
<evidence type="ECO:0000256" key="4">
    <source>
        <dbReference type="ARBA" id="ARBA00016202"/>
    </source>
</evidence>
<evidence type="ECO:0000256" key="2">
    <source>
        <dbReference type="ARBA" id="ARBA00009696"/>
    </source>
</evidence>
<evidence type="ECO:0000313" key="16">
    <source>
        <dbReference type="Proteomes" id="UP000464675"/>
    </source>
</evidence>
<evidence type="ECO:0000256" key="5">
    <source>
        <dbReference type="ARBA" id="ARBA00022448"/>
    </source>
</evidence>
<dbReference type="Pfam" id="PF03550">
    <property type="entry name" value="LolB"/>
    <property type="match status" value="1"/>
</dbReference>
<keyword evidence="7 13" id="KW-0653">Protein transport</keyword>
<dbReference type="NCBIfam" id="TIGR00548">
    <property type="entry name" value="lolB"/>
    <property type="match status" value="1"/>
</dbReference>
<evidence type="ECO:0000313" key="15">
    <source>
        <dbReference type="EMBL" id="QHQ38411.1"/>
    </source>
</evidence>
<dbReference type="SUPFAM" id="SSF89392">
    <property type="entry name" value="Prokaryotic lipoproteins and lipoprotein localization factors"/>
    <property type="match status" value="1"/>
</dbReference>